<feature type="region of interest" description="Disordered" evidence="2">
    <location>
        <begin position="335"/>
        <end position="605"/>
    </location>
</feature>
<dbReference type="FunCoup" id="A0A151ZGK0">
    <property type="interactions" value="330"/>
</dbReference>
<keyword evidence="3" id="KW-0812">Transmembrane</keyword>
<feature type="compositionally biased region" description="Low complexity" evidence="2">
    <location>
        <begin position="762"/>
        <end position="779"/>
    </location>
</feature>
<comment type="caution">
    <text evidence="4">The sequence shown here is derived from an EMBL/GenBank/DDBJ whole genome shotgun (WGS) entry which is preliminary data.</text>
</comment>
<dbReference type="GO" id="GO:0000340">
    <property type="term" value="F:RNA 7-methylguanosine cap binding"/>
    <property type="evidence" value="ECO:0007669"/>
    <property type="project" value="TreeGrafter"/>
</dbReference>
<keyword evidence="1" id="KW-0648">Protein biosynthesis</keyword>
<comment type="similarity">
    <text evidence="1">Belongs to the eukaryotic initiation factor 4E family.</text>
</comment>
<organism evidence="4 5">
    <name type="scientific">Tieghemostelium lacteum</name>
    <name type="common">Slime mold</name>
    <name type="synonym">Dictyostelium lacteum</name>
    <dbReference type="NCBI Taxonomy" id="361077"/>
    <lineage>
        <taxon>Eukaryota</taxon>
        <taxon>Amoebozoa</taxon>
        <taxon>Evosea</taxon>
        <taxon>Eumycetozoa</taxon>
        <taxon>Dictyostelia</taxon>
        <taxon>Dictyosteliales</taxon>
        <taxon>Raperosteliaceae</taxon>
        <taxon>Tieghemostelium</taxon>
    </lineage>
</organism>
<dbReference type="InterPro" id="IPR001040">
    <property type="entry name" value="TIF_eIF_4E"/>
</dbReference>
<feature type="transmembrane region" description="Helical" evidence="3">
    <location>
        <begin position="788"/>
        <end position="807"/>
    </location>
</feature>
<sequence>MVNYFNVLSNDDEDDDFTFIENTPSPTQPTVKSTSALTTPPNANSTQDLQNTTTQPPLPPPTNISLPVKDKQSQPHFELSFDFDEHENIGQFSESWVLWYTKKDTTTANPNATHPDENSEYLQSIQKLGSFDTLKGFKNIWDTISTPLDVNGNISVFKQGIEPAWEDVKNKDGGKYSVNYIKDNHHDFNRVLNAWFTLITTIVCSSWEHYNQTNGVVLTVRNWGASINLWNDNSDNVDSVQSLKDSLQNILRVKFCKFSSHKQSISKSKDSDGNSKKKNKLQQQQQQQPLQGGFFNNNNSGSNAATWGNLKKKLSKDSSEEIPIVKKESLLSVRPNIQVHQPVQLSSTDATNGSEDESSSPTSNSTPIVIPEIPSGVNAWSTGLLLGVPPKPKEEPQPQVTEEQPVQQQQQSIRKSNEKNTVQEKPNIPEIPAGVNAWSTGVLLPKPQPEPVKQKEEPVTVSNVEASTPTATTSENAWSSNKLLPKQQSNIIESSNIRRNHSKDNLEKHNNNSSNNNKQNENDLFWEDTSSKTSEETSKPTKVVKESKKVKEPKVPTPVPEQQQQTSPTTTTATAKVVKESKPEKKEKYTKYGKSTTTPVAQPSLWSNPQSIVQLIETISHQPPQVEEHTSTTTTTTESKEPETKVVKLEIKESKKPVDTIEVEKKPEEWTSIEKPKKTKTTTTGSADQSKISKPVPTNFEPNDKLMIRNLLVEEPLEYPSPMKPVKKEKETSTSSTTTQVNKNKVPKDKDAKKISKPKVHSTTTTTSSSSSSKKSNNTELLSPSLKMNLIAVLLVLFLGFLLKYFFA</sequence>
<feature type="compositionally biased region" description="Low complexity" evidence="2">
    <location>
        <begin position="46"/>
        <end position="55"/>
    </location>
</feature>
<dbReference type="Proteomes" id="UP000076078">
    <property type="component" value="Unassembled WGS sequence"/>
</dbReference>
<feature type="compositionally biased region" description="Basic and acidic residues" evidence="2">
    <location>
        <begin position="529"/>
        <end position="554"/>
    </location>
</feature>
<feature type="compositionally biased region" description="Polar residues" evidence="2">
    <location>
        <begin position="338"/>
        <end position="353"/>
    </location>
</feature>
<protein>
    <submittedName>
        <fullName evidence="4">Eukaryotic translation initiation factor 4E family protein</fullName>
    </submittedName>
</protein>
<feature type="compositionally biased region" description="Low complexity" evidence="2">
    <location>
        <begin position="511"/>
        <end position="528"/>
    </location>
</feature>
<feature type="compositionally biased region" description="Polar residues" evidence="2">
    <location>
        <begin position="460"/>
        <end position="497"/>
    </location>
</feature>
<feature type="compositionally biased region" description="Low complexity" evidence="2">
    <location>
        <begin position="397"/>
        <end position="411"/>
    </location>
</feature>
<evidence type="ECO:0000256" key="2">
    <source>
        <dbReference type="SAM" id="MobiDB-lite"/>
    </source>
</evidence>
<dbReference type="AlphaFoldDB" id="A0A151ZGK0"/>
<feature type="compositionally biased region" description="Polar residues" evidence="2">
    <location>
        <begin position="22"/>
        <end position="45"/>
    </location>
</feature>
<dbReference type="GO" id="GO:0003743">
    <property type="term" value="F:translation initiation factor activity"/>
    <property type="evidence" value="ECO:0007669"/>
    <property type="project" value="UniProtKB-KW"/>
</dbReference>
<keyword evidence="1 4" id="KW-0396">Initiation factor</keyword>
<keyword evidence="3" id="KW-0472">Membrane</keyword>
<accession>A0A151ZGK0</accession>
<feature type="region of interest" description="Disordered" evidence="2">
    <location>
        <begin position="620"/>
        <end position="703"/>
    </location>
</feature>
<keyword evidence="1" id="KW-0694">RNA-binding</keyword>
<evidence type="ECO:0000256" key="1">
    <source>
        <dbReference type="RuleBase" id="RU004374"/>
    </source>
</evidence>
<feature type="region of interest" description="Disordered" evidence="2">
    <location>
        <begin position="264"/>
        <end position="306"/>
    </location>
</feature>
<dbReference type="InParanoid" id="A0A151ZGK0"/>
<dbReference type="Gene3D" id="3.30.760.10">
    <property type="entry name" value="RNA Cap, Translation Initiation Factor Eif4e"/>
    <property type="match status" value="1"/>
</dbReference>
<keyword evidence="3" id="KW-1133">Transmembrane helix</keyword>
<evidence type="ECO:0000313" key="5">
    <source>
        <dbReference type="Proteomes" id="UP000076078"/>
    </source>
</evidence>
<feature type="compositionally biased region" description="Low complexity" evidence="2">
    <location>
        <begin position="281"/>
        <end position="303"/>
    </location>
</feature>
<dbReference type="SUPFAM" id="SSF55418">
    <property type="entry name" value="eIF4e-like"/>
    <property type="match status" value="1"/>
</dbReference>
<evidence type="ECO:0000256" key="3">
    <source>
        <dbReference type="SAM" id="Phobius"/>
    </source>
</evidence>
<dbReference type="GO" id="GO:0016281">
    <property type="term" value="C:eukaryotic translation initiation factor 4F complex"/>
    <property type="evidence" value="ECO:0007669"/>
    <property type="project" value="TreeGrafter"/>
</dbReference>
<dbReference type="Pfam" id="PF01652">
    <property type="entry name" value="IF4E"/>
    <property type="match status" value="1"/>
</dbReference>
<feature type="compositionally biased region" description="Low complexity" evidence="2">
    <location>
        <begin position="560"/>
        <end position="576"/>
    </location>
</feature>
<dbReference type="OMA" id="NAWSTGI"/>
<feature type="compositionally biased region" description="Basic and acidic residues" evidence="2">
    <location>
        <begin position="577"/>
        <end position="590"/>
    </location>
</feature>
<feature type="region of interest" description="Disordered" evidence="2">
    <location>
        <begin position="715"/>
        <end position="780"/>
    </location>
</feature>
<gene>
    <name evidence="4" type="ORF">DLAC_05665</name>
</gene>
<name>A0A151ZGK0_TIELA</name>
<feature type="compositionally biased region" description="Basic and acidic residues" evidence="2">
    <location>
        <begin position="638"/>
        <end position="676"/>
    </location>
</feature>
<keyword evidence="5" id="KW-1185">Reference proteome</keyword>
<dbReference type="PANTHER" id="PTHR11960:SF52">
    <property type="entry name" value="EUKARYOTIC TRANSLATION INITIATION FACTOR 4E FAMILY PROTEIN"/>
    <property type="match status" value="1"/>
</dbReference>
<evidence type="ECO:0000313" key="4">
    <source>
        <dbReference type="EMBL" id="KYQ93055.1"/>
    </source>
</evidence>
<dbReference type="OrthoDB" id="590761at2759"/>
<feature type="region of interest" description="Disordered" evidence="2">
    <location>
        <begin position="22"/>
        <end position="63"/>
    </location>
</feature>
<feature type="compositionally biased region" description="Low complexity" evidence="2">
    <location>
        <begin position="733"/>
        <end position="744"/>
    </location>
</feature>
<dbReference type="PANTHER" id="PTHR11960">
    <property type="entry name" value="EUKARYOTIC TRANSLATION INITIATION FACTOR 4E RELATED"/>
    <property type="match status" value="1"/>
</dbReference>
<dbReference type="STRING" id="361077.A0A151ZGK0"/>
<dbReference type="EMBL" id="LODT01000028">
    <property type="protein sequence ID" value="KYQ93055.1"/>
    <property type="molecule type" value="Genomic_DNA"/>
</dbReference>
<reference evidence="4 5" key="1">
    <citation type="submission" date="2015-12" db="EMBL/GenBank/DDBJ databases">
        <title>Dictyostelia acquired genes for synthesis and detection of signals that induce cell-type specialization by lateral gene transfer from prokaryotes.</title>
        <authorList>
            <person name="Gloeckner G."/>
            <person name="Schaap P."/>
        </authorList>
    </citation>
    <scope>NUCLEOTIDE SEQUENCE [LARGE SCALE GENOMIC DNA]</scope>
    <source>
        <strain evidence="4 5">TK</strain>
    </source>
</reference>
<dbReference type="InterPro" id="IPR023398">
    <property type="entry name" value="TIF_eIF4e-like"/>
</dbReference>
<proteinExistence type="inferred from homology"/>